<dbReference type="Proteomes" id="UP000429232">
    <property type="component" value="Chromosome"/>
</dbReference>
<dbReference type="InterPro" id="IPR018357">
    <property type="entry name" value="Hexapep_transf_CS"/>
</dbReference>
<dbReference type="Gene3D" id="2.160.10.10">
    <property type="entry name" value="Hexapeptide repeat proteins"/>
    <property type="match status" value="1"/>
</dbReference>
<evidence type="ECO:0000313" key="5">
    <source>
        <dbReference type="Proteomes" id="UP000429232"/>
    </source>
</evidence>
<dbReference type="SUPFAM" id="SSF51161">
    <property type="entry name" value="Trimeric LpxA-like enzymes"/>
    <property type="match status" value="1"/>
</dbReference>
<dbReference type="PANTHER" id="PTHR23416:SF78">
    <property type="entry name" value="LIPOPOLYSACCHARIDE BIOSYNTHESIS O-ACETYL TRANSFERASE WBBJ-RELATED"/>
    <property type="match status" value="1"/>
</dbReference>
<dbReference type="GO" id="GO:0016746">
    <property type="term" value="F:acyltransferase activity"/>
    <property type="evidence" value="ECO:0007669"/>
    <property type="project" value="UniProtKB-KW"/>
</dbReference>
<dbReference type="Pfam" id="PF00132">
    <property type="entry name" value="Hexapep"/>
    <property type="match status" value="1"/>
</dbReference>
<accession>A0A6I4HW55</accession>
<keyword evidence="2" id="KW-0677">Repeat</keyword>
<evidence type="ECO:0000256" key="3">
    <source>
        <dbReference type="ARBA" id="ARBA00023315"/>
    </source>
</evidence>
<dbReference type="PANTHER" id="PTHR23416">
    <property type="entry name" value="SIALIC ACID SYNTHASE-RELATED"/>
    <property type="match status" value="1"/>
</dbReference>
<dbReference type="InterPro" id="IPR011004">
    <property type="entry name" value="Trimer_LpxA-like_sf"/>
</dbReference>
<keyword evidence="1 4" id="KW-0808">Transferase</keyword>
<dbReference type="EMBL" id="CP066775">
    <property type="protein sequence ID" value="QQL50199.1"/>
    <property type="molecule type" value="Genomic_DNA"/>
</dbReference>
<evidence type="ECO:0000313" key="4">
    <source>
        <dbReference type="EMBL" id="QQL50199.1"/>
    </source>
</evidence>
<keyword evidence="5" id="KW-1185">Reference proteome</keyword>
<sequence>MSKYKKEIKAWILRVLKRYTQQKVFEKLKNGNVILAPGLLIDDYFNIELPAETYSLNIGSDVIFRKFCSIAIHQHGSLIIGNKVFFNNYCSVSCLGEIKIGENTLLGEGVKLYDHNHEYHYQNNNLTIEREKFKKGFIKIGKNCWIGSNVTILNNVEIGDNVIIGANTLVYKSIPPSVIVRSQADLLITALNEK</sequence>
<keyword evidence="3 4" id="KW-0012">Acyltransferase</keyword>
<dbReference type="InterPro" id="IPR001451">
    <property type="entry name" value="Hexapep"/>
</dbReference>
<dbReference type="KEGG" id="mgik:GO620_001735"/>
<gene>
    <name evidence="4" type="ORF">GO620_001735</name>
</gene>
<dbReference type="CDD" id="cd04647">
    <property type="entry name" value="LbH_MAT_like"/>
    <property type="match status" value="1"/>
</dbReference>
<protein>
    <submittedName>
        <fullName evidence="4">Acyltransferase</fullName>
    </submittedName>
</protein>
<evidence type="ECO:0000256" key="1">
    <source>
        <dbReference type="ARBA" id="ARBA00022679"/>
    </source>
</evidence>
<proteinExistence type="predicted"/>
<dbReference type="InterPro" id="IPR051159">
    <property type="entry name" value="Hexapeptide_acetyltransf"/>
</dbReference>
<dbReference type="RefSeq" id="WP_157522811.1">
    <property type="nucleotide sequence ID" value="NZ_CP066775.1"/>
</dbReference>
<name>A0A6I4HW55_9SPHI</name>
<organism evidence="4 5">
    <name type="scientific">Mucilaginibacter ginkgonis</name>
    <dbReference type="NCBI Taxonomy" id="2682091"/>
    <lineage>
        <taxon>Bacteria</taxon>
        <taxon>Pseudomonadati</taxon>
        <taxon>Bacteroidota</taxon>
        <taxon>Sphingobacteriia</taxon>
        <taxon>Sphingobacteriales</taxon>
        <taxon>Sphingobacteriaceae</taxon>
        <taxon>Mucilaginibacter</taxon>
    </lineage>
</organism>
<evidence type="ECO:0000256" key="2">
    <source>
        <dbReference type="ARBA" id="ARBA00022737"/>
    </source>
</evidence>
<dbReference type="AlphaFoldDB" id="A0A6I4HW55"/>
<reference evidence="4 5" key="1">
    <citation type="submission" date="2020-12" db="EMBL/GenBank/DDBJ databases">
        <title>HMF7856_wgs.fasta genome submission.</title>
        <authorList>
            <person name="Kang H."/>
            <person name="Kim H."/>
            <person name="Joh K."/>
        </authorList>
    </citation>
    <scope>NUCLEOTIDE SEQUENCE [LARGE SCALE GENOMIC DNA]</scope>
    <source>
        <strain evidence="4 5">HMF7856</strain>
    </source>
</reference>
<dbReference type="PROSITE" id="PS00101">
    <property type="entry name" value="HEXAPEP_TRANSFERASES"/>
    <property type="match status" value="1"/>
</dbReference>